<feature type="non-terminal residue" evidence="1">
    <location>
        <position position="1"/>
    </location>
</feature>
<name>A0AAV7NXF4_PLEWA</name>
<comment type="caution">
    <text evidence="1">The sequence shown here is derived from an EMBL/GenBank/DDBJ whole genome shotgun (WGS) entry which is preliminary data.</text>
</comment>
<proteinExistence type="predicted"/>
<dbReference type="EMBL" id="JANPWB010000012">
    <property type="protein sequence ID" value="KAJ1120101.1"/>
    <property type="molecule type" value="Genomic_DNA"/>
</dbReference>
<evidence type="ECO:0000313" key="1">
    <source>
        <dbReference type="EMBL" id="KAJ1120101.1"/>
    </source>
</evidence>
<sequence>QAFYDAVLKSSSRSFTDAPPPEAKYLQHLCSGLLLKHWQRLRVVLPSYSCRPSGGSLLPYIGIL</sequence>
<keyword evidence="2" id="KW-1185">Reference proteome</keyword>
<dbReference type="Proteomes" id="UP001066276">
    <property type="component" value="Chromosome 8"/>
</dbReference>
<organism evidence="1 2">
    <name type="scientific">Pleurodeles waltl</name>
    <name type="common">Iberian ribbed newt</name>
    <dbReference type="NCBI Taxonomy" id="8319"/>
    <lineage>
        <taxon>Eukaryota</taxon>
        <taxon>Metazoa</taxon>
        <taxon>Chordata</taxon>
        <taxon>Craniata</taxon>
        <taxon>Vertebrata</taxon>
        <taxon>Euteleostomi</taxon>
        <taxon>Amphibia</taxon>
        <taxon>Batrachia</taxon>
        <taxon>Caudata</taxon>
        <taxon>Salamandroidea</taxon>
        <taxon>Salamandridae</taxon>
        <taxon>Pleurodelinae</taxon>
        <taxon>Pleurodeles</taxon>
    </lineage>
</organism>
<gene>
    <name evidence="1" type="ORF">NDU88_008276</name>
</gene>
<feature type="non-terminal residue" evidence="1">
    <location>
        <position position="64"/>
    </location>
</feature>
<dbReference type="AlphaFoldDB" id="A0AAV7NXF4"/>
<accession>A0AAV7NXF4</accession>
<evidence type="ECO:0000313" key="2">
    <source>
        <dbReference type="Proteomes" id="UP001066276"/>
    </source>
</evidence>
<reference evidence="1" key="1">
    <citation type="journal article" date="2022" name="bioRxiv">
        <title>Sequencing and chromosome-scale assembly of the giantPleurodeles waltlgenome.</title>
        <authorList>
            <person name="Brown T."/>
            <person name="Elewa A."/>
            <person name="Iarovenko S."/>
            <person name="Subramanian E."/>
            <person name="Araus A.J."/>
            <person name="Petzold A."/>
            <person name="Susuki M."/>
            <person name="Suzuki K.-i.T."/>
            <person name="Hayashi T."/>
            <person name="Toyoda A."/>
            <person name="Oliveira C."/>
            <person name="Osipova E."/>
            <person name="Leigh N.D."/>
            <person name="Simon A."/>
            <person name="Yun M.H."/>
        </authorList>
    </citation>
    <scope>NUCLEOTIDE SEQUENCE</scope>
    <source>
        <strain evidence="1">20211129_DDA</strain>
        <tissue evidence="1">Liver</tissue>
    </source>
</reference>
<protein>
    <submittedName>
        <fullName evidence="1">Uncharacterized protein</fullName>
    </submittedName>
</protein>